<dbReference type="Pfam" id="PF18765">
    <property type="entry name" value="Polbeta"/>
    <property type="match status" value="1"/>
</dbReference>
<gene>
    <name evidence="2" type="ordered locus">TEPIRE1_0919</name>
</gene>
<protein>
    <submittedName>
        <fullName evidence="2">DNA polymerase beta domain protein region</fullName>
    </submittedName>
</protein>
<name>F4LXC4_TEPAE</name>
<dbReference type="PANTHER" id="PTHR43852:SF3">
    <property type="entry name" value="NUCLEOTIDYLTRANSFERASE"/>
    <property type="match status" value="1"/>
</dbReference>
<dbReference type="RefSeq" id="WP_013777949.1">
    <property type="nucleotide sequence ID" value="NC_015519.1"/>
</dbReference>
<dbReference type="AlphaFoldDB" id="F4LXC4"/>
<dbReference type="eggNOG" id="COG1669">
    <property type="taxonomic scope" value="Bacteria"/>
</dbReference>
<proteinExistence type="predicted"/>
<keyword evidence="3" id="KW-1185">Reference proteome</keyword>
<dbReference type="KEGG" id="tae:TepiRe1_0919"/>
<dbReference type="Proteomes" id="UP000010802">
    <property type="component" value="Chromosome"/>
</dbReference>
<accession>F4LXC4</accession>
<dbReference type="InterPro" id="IPR043519">
    <property type="entry name" value="NT_sf"/>
</dbReference>
<organism evidence="2 3">
    <name type="scientific">Tepidanaerobacter acetatoxydans (strain DSM 21804 / JCM 16047 / Re1)</name>
    <dbReference type="NCBI Taxonomy" id="1209989"/>
    <lineage>
        <taxon>Bacteria</taxon>
        <taxon>Bacillati</taxon>
        <taxon>Bacillota</taxon>
        <taxon>Clostridia</taxon>
        <taxon>Thermosediminibacterales</taxon>
        <taxon>Tepidanaerobacteraceae</taxon>
        <taxon>Tepidanaerobacter</taxon>
    </lineage>
</organism>
<dbReference type="NCBIfam" id="NF047752">
    <property type="entry name" value="MntA_antitoxin"/>
    <property type="match status" value="1"/>
</dbReference>
<dbReference type="Gene3D" id="3.30.460.10">
    <property type="entry name" value="Beta Polymerase, domain 2"/>
    <property type="match status" value="1"/>
</dbReference>
<reference evidence="3" key="1">
    <citation type="journal article" date="2013" name="Genome Announc.">
        <title>First genome sequence of a syntrophic acetate-oxidizing bacterium, Tepidanaerobacter acetatoxydans strain Re1.</title>
        <authorList>
            <person name="Manzoor S."/>
            <person name="Bongcam-Rudloff E."/>
            <person name="Schnurer A."/>
            <person name="Muller B."/>
        </authorList>
    </citation>
    <scope>NUCLEOTIDE SEQUENCE [LARGE SCALE GENOMIC DNA]</scope>
    <source>
        <strain evidence="3">Re1</strain>
    </source>
</reference>
<evidence type="ECO:0000313" key="2">
    <source>
        <dbReference type="EMBL" id="CDI40518.1"/>
    </source>
</evidence>
<dbReference type="EMBL" id="HF563609">
    <property type="protein sequence ID" value="CDI40518.1"/>
    <property type="molecule type" value="Genomic_DNA"/>
</dbReference>
<dbReference type="PANTHER" id="PTHR43852">
    <property type="entry name" value="NUCLEOTIDYLTRANSFERASE"/>
    <property type="match status" value="1"/>
</dbReference>
<dbReference type="KEGG" id="tep:TepRe1_0850"/>
<sequence length="128" mass="15104">MNKDTIVEKLKAYTSSKERIVFAFLFGSLARDKARNNSDIDLGIYLSPTCEEDFFRLKMNYKSELEQALKMPVDIVIMNDAPPLLNHQIFTDGIPIKNKDQKTLTNFRVRNFYFYQDQRIIMNQQKKE</sequence>
<dbReference type="HOGENOM" id="CLU_130257_1_4_9"/>
<evidence type="ECO:0000313" key="3">
    <source>
        <dbReference type="Proteomes" id="UP000010802"/>
    </source>
</evidence>
<feature type="domain" description="Polymerase beta nucleotidyltransferase" evidence="1">
    <location>
        <begin position="8"/>
        <end position="101"/>
    </location>
</feature>
<dbReference type="CDD" id="cd05403">
    <property type="entry name" value="NT_KNTase_like"/>
    <property type="match status" value="1"/>
</dbReference>
<dbReference type="SUPFAM" id="SSF81301">
    <property type="entry name" value="Nucleotidyltransferase"/>
    <property type="match status" value="1"/>
</dbReference>
<dbReference type="InterPro" id="IPR041633">
    <property type="entry name" value="Polbeta"/>
</dbReference>
<dbReference type="OrthoDB" id="90159at2"/>
<evidence type="ECO:0000259" key="1">
    <source>
        <dbReference type="Pfam" id="PF18765"/>
    </source>
</evidence>
<dbReference type="InterPro" id="IPR052930">
    <property type="entry name" value="TA_antitoxin_MntA"/>
</dbReference>